<dbReference type="Gene3D" id="3.90.70.10">
    <property type="entry name" value="Cysteine proteinases"/>
    <property type="match status" value="1"/>
</dbReference>
<organism evidence="2">
    <name type="scientific">marine metagenome</name>
    <dbReference type="NCBI Taxonomy" id="408172"/>
    <lineage>
        <taxon>unclassified sequences</taxon>
        <taxon>metagenomes</taxon>
        <taxon>ecological metagenomes</taxon>
    </lineage>
</organism>
<dbReference type="InterPro" id="IPR005074">
    <property type="entry name" value="Peptidase_C39"/>
</dbReference>
<feature type="domain" description="Peptidase C39" evidence="1">
    <location>
        <begin position="28"/>
        <end position="147"/>
    </location>
</feature>
<dbReference type="GO" id="GO:0016020">
    <property type="term" value="C:membrane"/>
    <property type="evidence" value="ECO:0007669"/>
    <property type="project" value="InterPro"/>
</dbReference>
<dbReference type="Pfam" id="PF03412">
    <property type="entry name" value="Peptidase_C39"/>
    <property type="match status" value="1"/>
</dbReference>
<reference evidence="2" key="1">
    <citation type="submission" date="2018-05" db="EMBL/GenBank/DDBJ databases">
        <authorList>
            <person name="Lanie J.A."/>
            <person name="Ng W.-L."/>
            <person name="Kazmierczak K.M."/>
            <person name="Andrzejewski T.M."/>
            <person name="Davidsen T.M."/>
            <person name="Wayne K.J."/>
            <person name="Tettelin H."/>
            <person name="Glass J.I."/>
            <person name="Rusch D."/>
            <person name="Podicherti R."/>
            <person name="Tsui H.-C.T."/>
            <person name="Winkler M.E."/>
        </authorList>
    </citation>
    <scope>NUCLEOTIDE SEQUENCE</scope>
</reference>
<sequence>MNLFNLSWFFGKIPSKMGRRAKTPTVLQMEAVECGAASLGSVLGYFKRFVPLEELRAACGVSRDGSTAKNVLKAAKDYGLIAKGFKKDIEQLREIPTPAILFWNFNHFIVLEGFGKNKIYVNDPAMGPRIISEEELDDCYTGVVMVFEP</sequence>
<dbReference type="EMBL" id="UINC01206419">
    <property type="protein sequence ID" value="SVE28042.1"/>
    <property type="molecule type" value="Genomic_DNA"/>
</dbReference>
<protein>
    <recommendedName>
        <fullName evidence="1">Peptidase C39 domain-containing protein</fullName>
    </recommendedName>
</protein>
<dbReference type="AlphaFoldDB" id="A0A383C749"/>
<dbReference type="GO" id="GO:0006508">
    <property type="term" value="P:proteolysis"/>
    <property type="evidence" value="ECO:0007669"/>
    <property type="project" value="InterPro"/>
</dbReference>
<dbReference type="GO" id="GO:0005524">
    <property type="term" value="F:ATP binding"/>
    <property type="evidence" value="ECO:0007669"/>
    <property type="project" value="InterPro"/>
</dbReference>
<dbReference type="GO" id="GO:0008233">
    <property type="term" value="F:peptidase activity"/>
    <property type="evidence" value="ECO:0007669"/>
    <property type="project" value="InterPro"/>
</dbReference>
<gene>
    <name evidence="2" type="ORF">METZ01_LOCUS480896</name>
</gene>
<proteinExistence type="predicted"/>
<accession>A0A383C749</accession>
<evidence type="ECO:0000313" key="2">
    <source>
        <dbReference type="EMBL" id="SVE28042.1"/>
    </source>
</evidence>
<feature type="non-terminal residue" evidence="2">
    <location>
        <position position="149"/>
    </location>
</feature>
<name>A0A383C749_9ZZZZ</name>
<evidence type="ECO:0000259" key="1">
    <source>
        <dbReference type="PROSITE" id="PS50990"/>
    </source>
</evidence>
<dbReference type="PROSITE" id="PS50990">
    <property type="entry name" value="PEPTIDASE_C39"/>
    <property type="match status" value="1"/>
</dbReference>